<protein>
    <submittedName>
        <fullName evidence="2">Uncharacterized protein</fullName>
    </submittedName>
</protein>
<dbReference type="AlphaFoldDB" id="A0A2T7EDQ4"/>
<dbReference type="EMBL" id="CM009751">
    <property type="protein sequence ID" value="PUZ65956.1"/>
    <property type="molecule type" value="Genomic_DNA"/>
</dbReference>
<gene>
    <name evidence="2" type="ORF">GQ55_3G267300</name>
</gene>
<evidence type="ECO:0000313" key="2">
    <source>
        <dbReference type="EMBL" id="PUZ65956.1"/>
    </source>
</evidence>
<dbReference type="Proteomes" id="UP000244336">
    <property type="component" value="Chromosome 3"/>
</dbReference>
<evidence type="ECO:0000256" key="1">
    <source>
        <dbReference type="SAM" id="MobiDB-lite"/>
    </source>
</evidence>
<feature type="compositionally biased region" description="Low complexity" evidence="1">
    <location>
        <begin position="24"/>
        <end position="33"/>
    </location>
</feature>
<organism evidence="2 3">
    <name type="scientific">Panicum hallii var. hallii</name>
    <dbReference type="NCBI Taxonomy" id="1504633"/>
    <lineage>
        <taxon>Eukaryota</taxon>
        <taxon>Viridiplantae</taxon>
        <taxon>Streptophyta</taxon>
        <taxon>Embryophyta</taxon>
        <taxon>Tracheophyta</taxon>
        <taxon>Spermatophyta</taxon>
        <taxon>Magnoliopsida</taxon>
        <taxon>Liliopsida</taxon>
        <taxon>Poales</taxon>
        <taxon>Poaceae</taxon>
        <taxon>PACMAD clade</taxon>
        <taxon>Panicoideae</taxon>
        <taxon>Panicodae</taxon>
        <taxon>Paniceae</taxon>
        <taxon>Panicinae</taxon>
        <taxon>Panicum</taxon>
        <taxon>Panicum sect. Panicum</taxon>
    </lineage>
</organism>
<dbReference type="Gramene" id="PUZ65956">
    <property type="protein sequence ID" value="PUZ65956"/>
    <property type="gene ID" value="GQ55_3G267300"/>
</dbReference>
<feature type="compositionally biased region" description="Polar residues" evidence="1">
    <location>
        <begin position="1"/>
        <end position="10"/>
    </location>
</feature>
<name>A0A2T7EDQ4_9POAL</name>
<feature type="compositionally biased region" description="Low complexity" evidence="1">
    <location>
        <begin position="49"/>
        <end position="67"/>
    </location>
</feature>
<feature type="region of interest" description="Disordered" evidence="1">
    <location>
        <begin position="1"/>
        <end position="84"/>
    </location>
</feature>
<keyword evidence="3" id="KW-1185">Reference proteome</keyword>
<reference evidence="2 3" key="1">
    <citation type="submission" date="2018-04" db="EMBL/GenBank/DDBJ databases">
        <title>WGS assembly of Panicum hallii var. hallii HAL2.</title>
        <authorList>
            <person name="Lovell J."/>
            <person name="Jenkins J."/>
            <person name="Lowry D."/>
            <person name="Mamidi S."/>
            <person name="Sreedasyam A."/>
            <person name="Weng X."/>
            <person name="Barry K."/>
            <person name="Bonette J."/>
            <person name="Campitelli B."/>
            <person name="Daum C."/>
            <person name="Gordon S."/>
            <person name="Gould B."/>
            <person name="Lipzen A."/>
            <person name="MacQueen A."/>
            <person name="Palacio-Mejia J."/>
            <person name="Plott C."/>
            <person name="Shakirov E."/>
            <person name="Shu S."/>
            <person name="Yoshinaga Y."/>
            <person name="Zane M."/>
            <person name="Rokhsar D."/>
            <person name="Grimwood J."/>
            <person name="Schmutz J."/>
            <person name="Juenger T."/>
        </authorList>
    </citation>
    <scope>NUCLEOTIDE SEQUENCE [LARGE SCALE GENOMIC DNA]</scope>
    <source>
        <strain evidence="3">cv. HAL2</strain>
    </source>
</reference>
<accession>A0A2T7EDQ4</accession>
<proteinExistence type="predicted"/>
<evidence type="ECO:0000313" key="3">
    <source>
        <dbReference type="Proteomes" id="UP000244336"/>
    </source>
</evidence>
<sequence length="84" mass="8477">MFLPLSSSTPHLPVPPQAVMATSANGRAHAGRAGRAEVAPAAPRWPGCARPGNAGPALPGPLASPFGRSARLCSPMPSPFNPTN</sequence>